<dbReference type="STRING" id="686796.SAMN04488104_103715"/>
<name>A0A1G6VP90_9BACT</name>
<accession>A0A1G6VP90</accession>
<dbReference type="RefSeq" id="WP_087940633.1">
    <property type="nucleotide sequence ID" value="NZ_FNAC01000037.1"/>
</dbReference>
<reference evidence="3" key="1">
    <citation type="submission" date="2016-10" db="EMBL/GenBank/DDBJ databases">
        <authorList>
            <person name="Varghese N."/>
            <person name="Submissions S."/>
        </authorList>
    </citation>
    <scope>NUCLEOTIDE SEQUENCE [LARGE SCALE GENOMIC DNA]</scope>
    <source>
        <strain evidence="3">DSM 23095</strain>
    </source>
</reference>
<dbReference type="Proteomes" id="UP000199060">
    <property type="component" value="Unassembled WGS sequence"/>
</dbReference>
<keyword evidence="3" id="KW-1185">Reference proteome</keyword>
<proteinExistence type="predicted"/>
<feature type="chain" id="PRO_5011712352" description="Type 1 periplasmic binding fold superfamily protein" evidence="1">
    <location>
        <begin position="21"/>
        <end position="200"/>
    </location>
</feature>
<evidence type="ECO:0000256" key="1">
    <source>
        <dbReference type="SAM" id="SignalP"/>
    </source>
</evidence>
<evidence type="ECO:0000313" key="2">
    <source>
        <dbReference type="EMBL" id="SDD55470.1"/>
    </source>
</evidence>
<gene>
    <name evidence="2" type="ORF">SAMN04488104_103715</name>
</gene>
<dbReference type="PROSITE" id="PS51257">
    <property type="entry name" value="PROKAR_LIPOPROTEIN"/>
    <property type="match status" value="1"/>
</dbReference>
<evidence type="ECO:0008006" key="4">
    <source>
        <dbReference type="Google" id="ProtNLM"/>
    </source>
</evidence>
<dbReference type="OrthoDB" id="713689at2"/>
<keyword evidence="1" id="KW-0732">Signal</keyword>
<dbReference type="EMBL" id="FNAC01000037">
    <property type="protein sequence ID" value="SDD55470.1"/>
    <property type="molecule type" value="Genomic_DNA"/>
</dbReference>
<feature type="signal peptide" evidence="1">
    <location>
        <begin position="1"/>
        <end position="20"/>
    </location>
</feature>
<sequence length="200" mass="21808">MKIYRKLPIYALSAALFAFASCESDDPVVENDGEVITDVNLTFTELDESGNPVGTPLVFNASDAEGIEVGNALTTDDIELDRGTTYRLDIEVFNSIENEDITEEILEEADEHQFYFLGSAFEGTSAPLTYVYDDESGELIGVRGVVTVSASPGFNTANFRLVLRHDLDKNFPGASEPNFANFTQAGGESDLDVTFPLIIN</sequence>
<dbReference type="AlphaFoldDB" id="A0A1G6VP90"/>
<organism evidence="2 3">
    <name type="scientific">Algoriphagus faecimaris</name>
    <dbReference type="NCBI Taxonomy" id="686796"/>
    <lineage>
        <taxon>Bacteria</taxon>
        <taxon>Pseudomonadati</taxon>
        <taxon>Bacteroidota</taxon>
        <taxon>Cytophagia</taxon>
        <taxon>Cytophagales</taxon>
        <taxon>Cyclobacteriaceae</taxon>
        <taxon>Algoriphagus</taxon>
    </lineage>
</organism>
<protein>
    <recommendedName>
        <fullName evidence="4">Type 1 periplasmic binding fold superfamily protein</fullName>
    </recommendedName>
</protein>
<evidence type="ECO:0000313" key="3">
    <source>
        <dbReference type="Proteomes" id="UP000199060"/>
    </source>
</evidence>